<sequence length="181" mass="20796">MTVVNRLGTLNLRGLTRALQSLFITTHCTSPAKEKSVAFTAYHLLLGFLILHFQEFLPTKSIANRSSFSTVCPITSHGQTYWSYGFTDGFERCVVAPLLNIAGKVHCFVYVVFCHILPLRSSHRSYILTWVGCSMYPYGPTYLYSETVEVELWRNMRHNMQLDGWCFWLSSFTMLVNDVLF</sequence>
<gene>
    <name evidence="1" type="ORF">RHMOL_Rhmol01G0357700</name>
</gene>
<organism evidence="1 2">
    <name type="scientific">Rhododendron molle</name>
    <name type="common">Chinese azalea</name>
    <name type="synonym">Azalea mollis</name>
    <dbReference type="NCBI Taxonomy" id="49168"/>
    <lineage>
        <taxon>Eukaryota</taxon>
        <taxon>Viridiplantae</taxon>
        <taxon>Streptophyta</taxon>
        <taxon>Embryophyta</taxon>
        <taxon>Tracheophyta</taxon>
        <taxon>Spermatophyta</taxon>
        <taxon>Magnoliopsida</taxon>
        <taxon>eudicotyledons</taxon>
        <taxon>Gunneridae</taxon>
        <taxon>Pentapetalae</taxon>
        <taxon>asterids</taxon>
        <taxon>Ericales</taxon>
        <taxon>Ericaceae</taxon>
        <taxon>Ericoideae</taxon>
        <taxon>Rhodoreae</taxon>
        <taxon>Rhododendron</taxon>
    </lineage>
</organism>
<evidence type="ECO:0000313" key="1">
    <source>
        <dbReference type="EMBL" id="KAI8574484.1"/>
    </source>
</evidence>
<dbReference type="Proteomes" id="UP001062846">
    <property type="component" value="Chromosome 1"/>
</dbReference>
<comment type="caution">
    <text evidence="1">The sequence shown here is derived from an EMBL/GenBank/DDBJ whole genome shotgun (WGS) entry which is preliminary data.</text>
</comment>
<evidence type="ECO:0000313" key="2">
    <source>
        <dbReference type="Proteomes" id="UP001062846"/>
    </source>
</evidence>
<accession>A0ACC0QAV2</accession>
<protein>
    <submittedName>
        <fullName evidence="1">Uncharacterized protein</fullName>
    </submittedName>
</protein>
<proteinExistence type="predicted"/>
<dbReference type="EMBL" id="CM046388">
    <property type="protein sequence ID" value="KAI8574484.1"/>
    <property type="molecule type" value="Genomic_DNA"/>
</dbReference>
<reference evidence="1" key="1">
    <citation type="submission" date="2022-02" db="EMBL/GenBank/DDBJ databases">
        <title>Plant Genome Project.</title>
        <authorList>
            <person name="Zhang R.-G."/>
        </authorList>
    </citation>
    <scope>NUCLEOTIDE SEQUENCE</scope>
    <source>
        <strain evidence="1">AT1</strain>
    </source>
</reference>
<name>A0ACC0QAV2_RHOML</name>
<keyword evidence="2" id="KW-1185">Reference proteome</keyword>